<evidence type="ECO:0000313" key="5">
    <source>
        <dbReference type="EMBL" id="MBC9206366.1"/>
    </source>
</evidence>
<dbReference type="PANTHER" id="PTHR43201:SF5">
    <property type="entry name" value="MEDIUM-CHAIN ACYL-COA LIGASE ACSF2, MITOCHONDRIAL"/>
    <property type="match status" value="1"/>
</dbReference>
<accession>A0ABR7RJ66</accession>
<organism evidence="5 6">
    <name type="scientific">Teichococcus aerophilus</name>
    <dbReference type="NCBI Taxonomy" id="1224513"/>
    <lineage>
        <taxon>Bacteria</taxon>
        <taxon>Pseudomonadati</taxon>
        <taxon>Pseudomonadota</taxon>
        <taxon>Alphaproteobacteria</taxon>
        <taxon>Acetobacterales</taxon>
        <taxon>Roseomonadaceae</taxon>
        <taxon>Roseomonas</taxon>
    </lineage>
</organism>
<feature type="domain" description="AMP-binding enzyme C-terminal" evidence="4">
    <location>
        <begin position="443"/>
        <end position="512"/>
    </location>
</feature>
<dbReference type="InterPro" id="IPR025110">
    <property type="entry name" value="AMP-bd_C"/>
</dbReference>
<dbReference type="InterPro" id="IPR000873">
    <property type="entry name" value="AMP-dep_synth/lig_dom"/>
</dbReference>
<sequence>MSAFELEGICPLTTPAALARAAAIAPQVEAVVAAGGRITFGALAEEVARIRAALVAAGIGHGDHVGLCLGNGPRWVAIFLALGSIGAVTVPVNTRFRGEEMAYVLGQAKVRWLFIADRFLSIDFIAMLRGICPGIDTALPDATLPRLQGVVVLGQDVPAAATGWEDFLRGGEGQAAPATARAEDTLLIQYTSGTTSFPKGVLLTHRNMCANGFFSGGRMGLRLADRFHSARPFFHVAGSSLSVLACLQHVCTLVTMDRFEPAEALRLMEEERCTHFSGNDTMALMLLNHPDRPQRRLSLRGAWAAASPSIVKRVIDELGARECVVGYGLSEASPNISQSCWWEDEDIRISGRMLPEPGVSVRIRDLQSGADCPSGVDGEILVRGWNVMLGYYDKPEETAATLDAEGWLATGDLGNLDASGRLAFSGRAKDIVRVGGENVSPAEVEDILHRHPAIRQAVVVGVPDARLVEVPCAFVIRNQGHDCAEAEIIAWSQQKMAGFKVPRYVRFVDGFEDIGMTESSKIQKKKLAAHAVQLLGLAG</sequence>
<comment type="similarity">
    <text evidence="1">Belongs to the ATP-dependent AMP-binding enzyme family.</text>
</comment>
<evidence type="ECO:0000259" key="4">
    <source>
        <dbReference type="Pfam" id="PF13193"/>
    </source>
</evidence>
<dbReference type="Gene3D" id="3.40.50.12780">
    <property type="entry name" value="N-terminal domain of ligase-like"/>
    <property type="match status" value="1"/>
</dbReference>
<dbReference type="Pfam" id="PF00501">
    <property type="entry name" value="AMP-binding"/>
    <property type="match status" value="1"/>
</dbReference>
<dbReference type="SUPFAM" id="SSF56801">
    <property type="entry name" value="Acetyl-CoA synthetase-like"/>
    <property type="match status" value="1"/>
</dbReference>
<dbReference type="InterPro" id="IPR045851">
    <property type="entry name" value="AMP-bd_C_sf"/>
</dbReference>
<dbReference type="RefSeq" id="WP_187783547.1">
    <property type="nucleotide sequence ID" value="NZ_JACTVA010000007.1"/>
</dbReference>
<dbReference type="Pfam" id="PF13193">
    <property type="entry name" value="AMP-binding_C"/>
    <property type="match status" value="1"/>
</dbReference>
<dbReference type="InterPro" id="IPR042099">
    <property type="entry name" value="ANL_N_sf"/>
</dbReference>
<feature type="domain" description="AMP-dependent synthetase/ligase" evidence="3">
    <location>
        <begin position="19"/>
        <end position="392"/>
    </location>
</feature>
<protein>
    <submittedName>
        <fullName evidence="5">AMP-binding protein</fullName>
    </submittedName>
</protein>
<evidence type="ECO:0000259" key="3">
    <source>
        <dbReference type="Pfam" id="PF00501"/>
    </source>
</evidence>
<proteinExistence type="inferred from homology"/>
<gene>
    <name evidence="5" type="ORF">IBL26_05925</name>
</gene>
<evidence type="ECO:0000256" key="1">
    <source>
        <dbReference type="ARBA" id="ARBA00006432"/>
    </source>
</evidence>
<dbReference type="PROSITE" id="PS00455">
    <property type="entry name" value="AMP_BINDING"/>
    <property type="match status" value="1"/>
</dbReference>
<keyword evidence="6" id="KW-1185">Reference proteome</keyword>
<dbReference type="EMBL" id="JACTVA010000007">
    <property type="protein sequence ID" value="MBC9206366.1"/>
    <property type="molecule type" value="Genomic_DNA"/>
</dbReference>
<dbReference type="Proteomes" id="UP000626026">
    <property type="component" value="Unassembled WGS sequence"/>
</dbReference>
<name>A0ABR7RJ66_9PROT</name>
<evidence type="ECO:0000256" key="2">
    <source>
        <dbReference type="ARBA" id="ARBA00022598"/>
    </source>
</evidence>
<dbReference type="InterPro" id="IPR020845">
    <property type="entry name" value="AMP-binding_CS"/>
</dbReference>
<dbReference type="PANTHER" id="PTHR43201">
    <property type="entry name" value="ACYL-COA SYNTHETASE"/>
    <property type="match status" value="1"/>
</dbReference>
<evidence type="ECO:0000313" key="6">
    <source>
        <dbReference type="Proteomes" id="UP000626026"/>
    </source>
</evidence>
<comment type="caution">
    <text evidence="5">The sequence shown here is derived from an EMBL/GenBank/DDBJ whole genome shotgun (WGS) entry which is preliminary data.</text>
</comment>
<dbReference type="Gene3D" id="3.30.300.30">
    <property type="match status" value="1"/>
</dbReference>
<reference evidence="5 6" key="1">
    <citation type="journal article" date="2013" name="Int. J. Syst. Evol. Microbiol.">
        <title>Roseomonas aerophila sp. nov., isolated from air.</title>
        <authorList>
            <person name="Kim S.J."/>
            <person name="Weon H.Y."/>
            <person name="Ahn J.H."/>
            <person name="Hong S.B."/>
            <person name="Seok S.J."/>
            <person name="Whang K.S."/>
            <person name="Kwon S.W."/>
        </authorList>
    </citation>
    <scope>NUCLEOTIDE SEQUENCE [LARGE SCALE GENOMIC DNA]</scope>
    <source>
        <strain evidence="5 6">NBRC 108923</strain>
    </source>
</reference>
<keyword evidence="2" id="KW-0436">Ligase</keyword>